<evidence type="ECO:0000256" key="1">
    <source>
        <dbReference type="SAM" id="Phobius"/>
    </source>
</evidence>
<keyword evidence="1" id="KW-0472">Membrane</keyword>
<dbReference type="KEGG" id="scad:DN051_01500"/>
<protein>
    <recommendedName>
        <fullName evidence="4">ABC transporter permease</fullName>
    </recommendedName>
</protein>
<evidence type="ECO:0000313" key="3">
    <source>
        <dbReference type="Proteomes" id="UP000249616"/>
    </source>
</evidence>
<dbReference type="RefSeq" id="WP_112437682.1">
    <property type="nucleotide sequence ID" value="NZ_CP030073.1"/>
</dbReference>
<reference evidence="2 3" key="1">
    <citation type="journal article" date="2019" name="Int. J. Syst. Evol. Microbiol.">
        <title>Streptomyces cadmiisoli sp. nov., a novel actinomycete isolated from cadmium-contaminated soil.</title>
        <authorList>
            <person name="Li K."/>
            <person name="Tang X."/>
            <person name="Zhao J."/>
            <person name="Guo Y."/>
            <person name="Tang Y."/>
            <person name="Gao J."/>
        </authorList>
    </citation>
    <scope>NUCLEOTIDE SEQUENCE [LARGE SCALE GENOMIC DNA]</scope>
    <source>
        <strain evidence="2 3">ZFG47</strain>
    </source>
</reference>
<organism evidence="2 3">
    <name type="scientific">Streptomyces cadmiisoli</name>
    <dbReference type="NCBI Taxonomy" id="2184053"/>
    <lineage>
        <taxon>Bacteria</taxon>
        <taxon>Bacillati</taxon>
        <taxon>Actinomycetota</taxon>
        <taxon>Actinomycetes</taxon>
        <taxon>Kitasatosporales</taxon>
        <taxon>Streptomycetaceae</taxon>
        <taxon>Streptomyces</taxon>
        <taxon>Streptomyces aurantiacus group</taxon>
    </lineage>
</organism>
<evidence type="ECO:0000313" key="2">
    <source>
        <dbReference type="EMBL" id="AWW35507.1"/>
    </source>
</evidence>
<feature type="transmembrane region" description="Helical" evidence="1">
    <location>
        <begin position="7"/>
        <end position="30"/>
    </location>
</feature>
<proteinExistence type="predicted"/>
<dbReference type="EMBL" id="CP030073">
    <property type="protein sequence ID" value="AWW35507.1"/>
    <property type="molecule type" value="Genomic_DNA"/>
</dbReference>
<dbReference type="AlphaFoldDB" id="A0A2Z4IRV2"/>
<gene>
    <name evidence="2" type="ORF">DN051_01500</name>
</gene>
<accession>A0A2Z4IRV2</accession>
<dbReference type="Proteomes" id="UP000249616">
    <property type="component" value="Chromosome"/>
</dbReference>
<keyword evidence="1" id="KW-1133">Transmembrane helix</keyword>
<sequence length="80" mass="8395">MRDRFGAVLTASMSVLAVETAIGAIVYFVWRQTLESPGFLYDPLGVILLILISPFMAVAGAVLAAMLSIGVVMPLLVVAG</sequence>
<keyword evidence="1" id="KW-0812">Transmembrane</keyword>
<evidence type="ECO:0008006" key="4">
    <source>
        <dbReference type="Google" id="ProtNLM"/>
    </source>
</evidence>
<keyword evidence="3" id="KW-1185">Reference proteome</keyword>
<feature type="transmembrane region" description="Helical" evidence="1">
    <location>
        <begin position="46"/>
        <end position="79"/>
    </location>
</feature>
<name>A0A2Z4IRV2_9ACTN</name>